<dbReference type="InterPro" id="IPR034660">
    <property type="entry name" value="DinB/YfiT-like"/>
</dbReference>
<protein>
    <submittedName>
        <fullName evidence="2">Maleylpyruvate isomerase family mycothiol-dependent enzyme</fullName>
    </submittedName>
</protein>
<dbReference type="EMBL" id="CP080647">
    <property type="protein sequence ID" value="QYX76676.1"/>
    <property type="molecule type" value="Genomic_DNA"/>
</dbReference>
<dbReference type="NCBIfam" id="TIGR03083">
    <property type="entry name" value="maleylpyruvate isomerase family mycothiol-dependent enzyme"/>
    <property type="match status" value="1"/>
</dbReference>
<evidence type="ECO:0000313" key="2">
    <source>
        <dbReference type="EMBL" id="QYX76676.1"/>
    </source>
</evidence>
<gene>
    <name evidence="2" type="ORF">K1J60_09315</name>
</gene>
<keyword evidence="3" id="KW-1185">Reference proteome</keyword>
<feature type="domain" description="Mycothiol-dependent maleylpyruvate isomerase metal-binding" evidence="1">
    <location>
        <begin position="13"/>
        <end position="147"/>
    </location>
</feature>
<dbReference type="Pfam" id="PF11716">
    <property type="entry name" value="MDMPI_N"/>
    <property type="match status" value="1"/>
</dbReference>
<dbReference type="Proteomes" id="UP000827138">
    <property type="component" value="Chromosome"/>
</dbReference>
<dbReference type="InterPro" id="IPR024344">
    <property type="entry name" value="MDMPI_metal-binding"/>
</dbReference>
<reference evidence="2 3" key="1">
    <citation type="submission" date="2021-08" db="EMBL/GenBank/DDBJ databases">
        <authorList>
            <person name="Ping M."/>
        </authorList>
    </citation>
    <scope>NUCLEOTIDE SEQUENCE [LARGE SCALE GENOMIC DNA]</scope>
    <source>
        <strain evidence="2 3">MG28</strain>
    </source>
</reference>
<dbReference type="GO" id="GO:0016853">
    <property type="term" value="F:isomerase activity"/>
    <property type="evidence" value="ECO:0007669"/>
    <property type="project" value="UniProtKB-KW"/>
</dbReference>
<accession>A0ABX8XLE9</accession>
<evidence type="ECO:0000313" key="3">
    <source>
        <dbReference type="Proteomes" id="UP000827138"/>
    </source>
</evidence>
<dbReference type="Gene3D" id="1.20.120.450">
    <property type="entry name" value="dinb family like domain"/>
    <property type="match status" value="1"/>
</dbReference>
<sequence>MTDLRTALAWVAEGTALCRKTVAAFDEASYGAPSLLPGWSRTHVVAHLAGNAEALGNLVRWARTGERTPMYGSPEQRDARIESGARLPADRLTAWFERSAQALHDAMTELTEAQWRAEVVTAQGRTVPACDIPWLRAREVMVHAVDLDADVRFTDLPEDFLAALRDDIGARRGVGTPAVLGPSAEVTAYLAGRPHRGVTTVDGSPAEPLAPWL</sequence>
<evidence type="ECO:0000259" key="1">
    <source>
        <dbReference type="Pfam" id="PF11716"/>
    </source>
</evidence>
<dbReference type="RefSeq" id="WP_220645784.1">
    <property type="nucleotide sequence ID" value="NZ_CP080647.1"/>
</dbReference>
<name>A0ABX8XLE9_9ACTN</name>
<organism evidence="2 3">
    <name type="scientific">Streptomyces akebiae</name>
    <dbReference type="NCBI Taxonomy" id="2865673"/>
    <lineage>
        <taxon>Bacteria</taxon>
        <taxon>Bacillati</taxon>
        <taxon>Actinomycetota</taxon>
        <taxon>Actinomycetes</taxon>
        <taxon>Kitasatosporales</taxon>
        <taxon>Streptomycetaceae</taxon>
        <taxon>Streptomyces</taxon>
    </lineage>
</organism>
<keyword evidence="2" id="KW-0413">Isomerase</keyword>
<dbReference type="SUPFAM" id="SSF109854">
    <property type="entry name" value="DinB/YfiT-like putative metalloenzymes"/>
    <property type="match status" value="1"/>
</dbReference>
<proteinExistence type="predicted"/>
<dbReference type="InterPro" id="IPR017517">
    <property type="entry name" value="Maleyloyr_isom"/>
</dbReference>